<dbReference type="RefSeq" id="WP_058530279.1">
    <property type="nucleotide sequence ID" value="NZ_CAAAIN010000003.1"/>
</dbReference>
<feature type="chain" id="PRO_5006917093" evidence="1">
    <location>
        <begin position="23"/>
        <end position="412"/>
    </location>
</feature>
<dbReference type="Proteomes" id="UP000054608">
    <property type="component" value="Unassembled WGS sequence"/>
</dbReference>
<dbReference type="EMBL" id="LNYT01000003">
    <property type="protein sequence ID" value="KTD50513.1"/>
    <property type="molecule type" value="Genomic_DNA"/>
</dbReference>
<name>A0A0W0Y0F8_9GAMM</name>
<dbReference type="AlphaFoldDB" id="A0A0W0Y0F8"/>
<keyword evidence="1" id="KW-0732">Signal</keyword>
<evidence type="ECO:0000313" key="2">
    <source>
        <dbReference type="EMBL" id="KTD50513.1"/>
    </source>
</evidence>
<dbReference type="STRING" id="458.Lrub_0137"/>
<evidence type="ECO:0000256" key="1">
    <source>
        <dbReference type="SAM" id="SignalP"/>
    </source>
</evidence>
<protein>
    <submittedName>
        <fullName evidence="2">Uncharacterized protein</fullName>
    </submittedName>
</protein>
<accession>A0A0W0Y0F8</accession>
<sequence>MMRTLVLALVSLLLVNPLAAQSVEPNHLYYHMGFPVALEEQTENLVLNDNSRDLLIANLVAGAMYAYLIRQHDPQLAFDNDYIAGSLFAQLLQENLQTTAYKSTSPWINPDPAIRSMLLAPGQGGPFQINDYGKRLESGVGLINFTVLQKSLGYRIEDQDSGQQTVKKGPDSLDNKYFGPLAAAYFQYNTLLRLYAINQDPWGPSADDFAACLRNLQNPDKNILDMILNAGYNAGPWAAITKTYIHLCANADNPAFNNQINHINDYTLSDTAYQQAIDTREAAGSTFILYPRQIRFYLDELYNNPTPLPTHTALSLPLNEVRAVFAQSMHTLGRVTNNHYEAIAINAAETAFDTAAQGLSLPLTDTLDIGNREQRQQLFQLLNNAIVNLASQLTMDFSETTERDWARANPQA</sequence>
<comment type="caution">
    <text evidence="2">The sequence shown here is derived from an EMBL/GenBank/DDBJ whole genome shotgun (WGS) entry which is preliminary data.</text>
</comment>
<keyword evidence="3" id="KW-1185">Reference proteome</keyword>
<evidence type="ECO:0000313" key="3">
    <source>
        <dbReference type="Proteomes" id="UP000054608"/>
    </source>
</evidence>
<proteinExistence type="predicted"/>
<dbReference type="PATRIC" id="fig|458.5.peg.139"/>
<reference evidence="2 3" key="1">
    <citation type="submission" date="2015-11" db="EMBL/GenBank/DDBJ databases">
        <title>Genomic analysis of 38 Legionella species identifies large and diverse effector repertoires.</title>
        <authorList>
            <person name="Burstein D."/>
            <person name="Amaro F."/>
            <person name="Zusman T."/>
            <person name="Lifshitz Z."/>
            <person name="Cohen O."/>
            <person name="Gilbert J.A."/>
            <person name="Pupko T."/>
            <person name="Shuman H.A."/>
            <person name="Segal G."/>
        </authorList>
    </citation>
    <scope>NUCLEOTIDE SEQUENCE [LARGE SCALE GENOMIC DNA]</scope>
    <source>
        <strain evidence="2 3">WA-270A-C2</strain>
    </source>
</reference>
<gene>
    <name evidence="2" type="ORF">Lrub_0137</name>
</gene>
<feature type="signal peptide" evidence="1">
    <location>
        <begin position="1"/>
        <end position="22"/>
    </location>
</feature>
<dbReference type="OrthoDB" id="6018988at2"/>
<organism evidence="2 3">
    <name type="scientific">Legionella rubrilucens</name>
    <dbReference type="NCBI Taxonomy" id="458"/>
    <lineage>
        <taxon>Bacteria</taxon>
        <taxon>Pseudomonadati</taxon>
        <taxon>Pseudomonadota</taxon>
        <taxon>Gammaproteobacteria</taxon>
        <taxon>Legionellales</taxon>
        <taxon>Legionellaceae</taxon>
        <taxon>Legionella</taxon>
    </lineage>
</organism>